<dbReference type="Proteomes" id="UP000515211">
    <property type="component" value="Chromosome 6"/>
</dbReference>
<organism evidence="3 4">
    <name type="scientific">Arachis duranensis</name>
    <name type="common">Wild peanut</name>
    <dbReference type="NCBI Taxonomy" id="130453"/>
    <lineage>
        <taxon>Eukaryota</taxon>
        <taxon>Viridiplantae</taxon>
        <taxon>Streptophyta</taxon>
        <taxon>Embryophyta</taxon>
        <taxon>Tracheophyta</taxon>
        <taxon>Spermatophyta</taxon>
        <taxon>Magnoliopsida</taxon>
        <taxon>eudicotyledons</taxon>
        <taxon>Gunneridae</taxon>
        <taxon>Pentapetalae</taxon>
        <taxon>rosids</taxon>
        <taxon>fabids</taxon>
        <taxon>Fabales</taxon>
        <taxon>Fabaceae</taxon>
        <taxon>Papilionoideae</taxon>
        <taxon>50 kb inversion clade</taxon>
        <taxon>dalbergioids sensu lato</taxon>
        <taxon>Dalbergieae</taxon>
        <taxon>Pterocarpus clade</taxon>
        <taxon>Arachis</taxon>
    </lineage>
</organism>
<protein>
    <submittedName>
        <fullName evidence="4">Uncharacterized protein LOC107494331</fullName>
    </submittedName>
</protein>
<dbReference type="Pfam" id="PF14111">
    <property type="entry name" value="DUF4283"/>
    <property type="match status" value="1"/>
</dbReference>
<dbReference type="GeneID" id="107494331"/>
<dbReference type="PANTHER" id="PTHR31286">
    <property type="entry name" value="GLYCINE-RICH CELL WALL STRUCTURAL PROTEIN 1.8-LIKE"/>
    <property type="match status" value="1"/>
</dbReference>
<keyword evidence="3" id="KW-1185">Reference proteome</keyword>
<evidence type="ECO:0000313" key="4">
    <source>
        <dbReference type="RefSeq" id="XP_015970876.1"/>
    </source>
</evidence>
<accession>A0A6P4DXX3</accession>
<dbReference type="PANTHER" id="PTHR31286:SF99">
    <property type="entry name" value="DUF4283 DOMAIN-CONTAINING PROTEIN"/>
    <property type="match status" value="1"/>
</dbReference>
<dbReference type="KEGG" id="adu:107494331"/>
<reference evidence="3" key="1">
    <citation type="journal article" date="2016" name="Nat. Genet.">
        <title>The genome sequences of Arachis duranensis and Arachis ipaensis, the diploid ancestors of cultivated peanut.</title>
        <authorList>
            <person name="Bertioli D.J."/>
            <person name="Cannon S.B."/>
            <person name="Froenicke L."/>
            <person name="Huang G."/>
            <person name="Farmer A.D."/>
            <person name="Cannon E.K."/>
            <person name="Liu X."/>
            <person name="Gao D."/>
            <person name="Clevenger J."/>
            <person name="Dash S."/>
            <person name="Ren L."/>
            <person name="Moretzsohn M.C."/>
            <person name="Shirasawa K."/>
            <person name="Huang W."/>
            <person name="Vidigal B."/>
            <person name="Abernathy B."/>
            <person name="Chu Y."/>
            <person name="Niederhuth C.E."/>
            <person name="Umale P."/>
            <person name="Araujo A.C."/>
            <person name="Kozik A."/>
            <person name="Kim K.D."/>
            <person name="Burow M.D."/>
            <person name="Varshney R.K."/>
            <person name="Wang X."/>
            <person name="Zhang X."/>
            <person name="Barkley N."/>
            <person name="Guimaraes P.M."/>
            <person name="Isobe S."/>
            <person name="Guo B."/>
            <person name="Liao B."/>
            <person name="Stalker H.T."/>
            <person name="Schmitz R.J."/>
            <person name="Scheffler B.E."/>
            <person name="Leal-Bertioli S.C."/>
            <person name="Xun X."/>
            <person name="Jackson S.A."/>
            <person name="Michelmore R."/>
            <person name="Ozias-Akins P."/>
        </authorList>
    </citation>
    <scope>NUCLEOTIDE SEQUENCE [LARGE SCALE GENOMIC DNA]</scope>
    <source>
        <strain evidence="3">cv. V14167</strain>
    </source>
</reference>
<evidence type="ECO:0000259" key="2">
    <source>
        <dbReference type="Pfam" id="PF14111"/>
    </source>
</evidence>
<feature type="region of interest" description="Disordered" evidence="1">
    <location>
        <begin position="1"/>
        <end position="117"/>
    </location>
</feature>
<name>A0A6P4DXX3_ARADU</name>
<dbReference type="AlphaFoldDB" id="A0A6P4DXX3"/>
<evidence type="ECO:0000256" key="1">
    <source>
        <dbReference type="SAM" id="MobiDB-lite"/>
    </source>
</evidence>
<feature type="compositionally biased region" description="Acidic residues" evidence="1">
    <location>
        <begin position="78"/>
        <end position="112"/>
    </location>
</feature>
<gene>
    <name evidence="4" type="primary">LOC107494331</name>
</gene>
<reference evidence="4" key="2">
    <citation type="submission" date="2025-08" db="UniProtKB">
        <authorList>
            <consortium name="RefSeq"/>
        </authorList>
    </citation>
    <scope>IDENTIFICATION</scope>
    <source>
        <tissue evidence="4">Whole plant</tissue>
    </source>
</reference>
<evidence type="ECO:0000313" key="3">
    <source>
        <dbReference type="Proteomes" id="UP000515211"/>
    </source>
</evidence>
<feature type="domain" description="DUF4283" evidence="2">
    <location>
        <begin position="149"/>
        <end position="231"/>
    </location>
</feature>
<dbReference type="InterPro" id="IPR040256">
    <property type="entry name" value="At4g02000-like"/>
</dbReference>
<dbReference type="RefSeq" id="XP_015970876.1">
    <property type="nucleotide sequence ID" value="XM_016115390.1"/>
</dbReference>
<dbReference type="InterPro" id="IPR025558">
    <property type="entry name" value="DUF4283"/>
</dbReference>
<feature type="compositionally biased region" description="Basic and acidic residues" evidence="1">
    <location>
        <begin position="52"/>
        <end position="63"/>
    </location>
</feature>
<sequence length="277" mass="32808">MTSLRASTERGEEPPSAEEIDNLRRSKRKLRSEDGQENAFQAQRVMEAASPNEKKKIPEEPQPKRSYVSMVKGPDFIYESDSEDEEENMEEEEDSEVESEFEYSDREEEVPGSEEWKARRELPKRKIVWDEEGCPNLILNRAEQHRLNKMWEHTLIIKFLGRRTGYGVLKKRLESMWIKEGMLTLIDVGNEFFLVRFTELEDYNWALKGGPWLIFDHYLAVQRWRPDFNPSMEQLTKIAAWIRIPDLPIEYYDKYVMRTIGNVIGKTLKTNNIFYLT</sequence>
<proteinExistence type="predicted"/>